<dbReference type="Pfam" id="PF10901">
    <property type="entry name" value="DUF2690"/>
    <property type="match status" value="1"/>
</dbReference>
<organism evidence="2 3">
    <name type="scientific">Amycolatopsis melonis</name>
    <dbReference type="NCBI Taxonomy" id="3156488"/>
    <lineage>
        <taxon>Bacteria</taxon>
        <taxon>Bacillati</taxon>
        <taxon>Actinomycetota</taxon>
        <taxon>Actinomycetes</taxon>
        <taxon>Pseudonocardiales</taxon>
        <taxon>Pseudonocardiaceae</taxon>
        <taxon>Amycolatopsis</taxon>
    </lineage>
</organism>
<gene>
    <name evidence="2" type="ORF">ABJI51_02470</name>
</gene>
<dbReference type="Proteomes" id="UP001440984">
    <property type="component" value="Unassembled WGS sequence"/>
</dbReference>
<protein>
    <submittedName>
        <fullName evidence="2">DUF2690 domain-containing protein</fullName>
    </submittedName>
</protein>
<accession>A0ABV0L6H8</accession>
<evidence type="ECO:0000313" key="2">
    <source>
        <dbReference type="EMBL" id="MEQ0557920.1"/>
    </source>
</evidence>
<dbReference type="RefSeq" id="WP_348947250.1">
    <property type="nucleotide sequence ID" value="NZ_JBDZYD010000001.1"/>
</dbReference>
<reference evidence="2 3" key="1">
    <citation type="submission" date="2024-05" db="EMBL/GenBank/DDBJ databases">
        <authorList>
            <person name="Zhao H."/>
            <person name="Xu Y."/>
            <person name="Lin S."/>
            <person name="Spain J.C."/>
            <person name="Zhou N.-Y."/>
        </authorList>
    </citation>
    <scope>NUCLEOTIDE SEQUENCE [LARGE SCALE GENOMIC DNA]</scope>
    <source>
        <strain evidence="2 3">NEAU-NG30</strain>
    </source>
</reference>
<evidence type="ECO:0000256" key="1">
    <source>
        <dbReference type="SAM" id="SignalP"/>
    </source>
</evidence>
<comment type="caution">
    <text evidence="2">The sequence shown here is derived from an EMBL/GenBank/DDBJ whole genome shotgun (WGS) entry which is preliminary data.</text>
</comment>
<dbReference type="EMBL" id="JBDZYD010000001">
    <property type="protein sequence ID" value="MEQ0557920.1"/>
    <property type="molecule type" value="Genomic_DNA"/>
</dbReference>
<keyword evidence="3" id="KW-1185">Reference proteome</keyword>
<keyword evidence="1" id="KW-0732">Signal</keyword>
<proteinExistence type="predicted"/>
<evidence type="ECO:0000313" key="3">
    <source>
        <dbReference type="Proteomes" id="UP001440984"/>
    </source>
</evidence>
<name>A0ABV0L6H8_9PSEU</name>
<feature type="chain" id="PRO_5046003073" evidence="1">
    <location>
        <begin position="29"/>
        <end position="164"/>
    </location>
</feature>
<dbReference type="InterPro" id="IPR021224">
    <property type="entry name" value="DUF2690"/>
</dbReference>
<feature type="signal peptide" evidence="1">
    <location>
        <begin position="1"/>
        <end position="28"/>
    </location>
</feature>
<sequence>MTTKSLFGKAAAVLALLLTTLAVQPAQAGAATVAPQKLAAACVHSGCQGLDPQSTGCSASASTIESFTAYWGDLVEIRHSYDCGAYWARVQSSRDNRDFRTAMQTGRSDGSIVHEEVVTGNCWPNGTGIPCDPVWTRMVSGALIRVCHDSAKLECTGWRAVSWS</sequence>